<dbReference type="EC" id="3.5.1.1" evidence="2"/>
<proteinExistence type="inferred from homology"/>
<dbReference type="InterPro" id="IPR027473">
    <property type="entry name" value="L-asparaginase_C"/>
</dbReference>
<protein>
    <recommendedName>
        <fullName evidence="2">asparaginase</fullName>
        <ecNumber evidence="2">3.5.1.1</ecNumber>
    </recommendedName>
</protein>
<dbReference type="FunFam" id="3.40.50.40:FF:000001">
    <property type="entry name" value="L-asparaginase 1"/>
    <property type="match status" value="1"/>
</dbReference>
<dbReference type="SMART" id="SM00870">
    <property type="entry name" value="Asparaginase"/>
    <property type="match status" value="1"/>
</dbReference>
<dbReference type="InterPro" id="IPR006034">
    <property type="entry name" value="Asparaginase/glutaminase-like"/>
</dbReference>
<dbReference type="STRING" id="684065.SAMN05421738_10247"/>
<dbReference type="InterPro" id="IPR006033">
    <property type="entry name" value="AsnA_fam"/>
</dbReference>
<gene>
    <name evidence="10" type="ORF">SAMN05421738_10247</name>
</gene>
<comment type="similarity">
    <text evidence="1">Belongs to the asparaginase 1 family.</text>
</comment>
<dbReference type="InterPro" id="IPR040919">
    <property type="entry name" value="Asparaginase_C"/>
</dbReference>
<dbReference type="PROSITE" id="PS51732">
    <property type="entry name" value="ASN_GLN_ASE_3"/>
    <property type="match status" value="1"/>
</dbReference>
<evidence type="ECO:0000313" key="11">
    <source>
        <dbReference type="Proteomes" id="UP000199149"/>
    </source>
</evidence>
<evidence type="ECO:0000256" key="4">
    <source>
        <dbReference type="PIRSR" id="PIRSR001220-1"/>
    </source>
</evidence>
<evidence type="ECO:0000256" key="5">
    <source>
        <dbReference type="PIRSR" id="PIRSR001220-2"/>
    </source>
</evidence>
<evidence type="ECO:0000256" key="7">
    <source>
        <dbReference type="PROSITE-ProRule" id="PRU10100"/>
    </source>
</evidence>
<feature type="binding site" evidence="5">
    <location>
        <begin position="89"/>
        <end position="90"/>
    </location>
    <ligand>
        <name>substrate</name>
    </ligand>
</feature>
<dbReference type="AlphaFoldDB" id="A0A1I4T4U0"/>
<dbReference type="InterPro" id="IPR027474">
    <property type="entry name" value="L-asparaginase_N"/>
</dbReference>
<dbReference type="Gene3D" id="3.40.50.1170">
    <property type="entry name" value="L-asparaginase, N-terminal domain"/>
    <property type="match status" value="1"/>
</dbReference>
<accession>A0A1I4T4U0</accession>
<dbReference type="Pfam" id="PF00710">
    <property type="entry name" value="Asparaginase"/>
    <property type="match status" value="1"/>
</dbReference>
<sequence>MQTKILLIYTGGTIGMAKDYGDQSLKPFNFDNLLKQIPELALLDCSFDYYSFDIPIDSSDMKPEYWINIAETIESNYQNYDGFVVLHGTDTMAYTASALSFMLDNLEKPVIFTGSQLPIGDLRTDAKENLITSIQLASLQKAGKPIVQEVCIYFEYKLFRANRATKINAENFDAFESPNYPIMGVSGVHLEVKENLLWQKKITGNLTINKNLNADVGLLKIFPGMNRSFIESVLNAPNMKAFIIEAFGTGNIFTDQWFIDLLEEKVNNGIHLIINTQCAGGMVEIGRYATSDALLKMGAISSFDLTMEAAITKAIYLLGQNLSKEDFRQQYESNLKGELRHHFYNN</sequence>
<evidence type="ECO:0000259" key="9">
    <source>
        <dbReference type="Pfam" id="PF17763"/>
    </source>
</evidence>
<name>A0A1I4T4U0_9FLAO</name>
<dbReference type="InterPro" id="IPR027475">
    <property type="entry name" value="Asparaginase/glutaminase_AS2"/>
</dbReference>
<keyword evidence="11" id="KW-1185">Reference proteome</keyword>
<dbReference type="InterPro" id="IPR037152">
    <property type="entry name" value="L-asparaginase_N_sf"/>
</dbReference>
<dbReference type="PRINTS" id="PR00139">
    <property type="entry name" value="ASNGLNASE"/>
</dbReference>
<dbReference type="Proteomes" id="UP000199149">
    <property type="component" value="Unassembled WGS sequence"/>
</dbReference>
<feature type="active site" description="O-isoaspartyl threonine intermediate" evidence="4">
    <location>
        <position position="13"/>
    </location>
</feature>
<dbReference type="PIRSF" id="PIRSF001220">
    <property type="entry name" value="L-ASNase_gatD"/>
    <property type="match status" value="1"/>
</dbReference>
<dbReference type="EMBL" id="FOUZ01000002">
    <property type="protein sequence ID" value="SFM71633.1"/>
    <property type="molecule type" value="Genomic_DNA"/>
</dbReference>
<feature type="binding site" evidence="5">
    <location>
        <position position="58"/>
    </location>
    <ligand>
        <name>substrate</name>
    </ligand>
</feature>
<dbReference type="Pfam" id="PF17763">
    <property type="entry name" value="Asparaginase_C"/>
    <property type="match status" value="1"/>
</dbReference>
<feature type="active site" evidence="6">
    <location>
        <position position="13"/>
    </location>
</feature>
<dbReference type="PROSITE" id="PS00144">
    <property type="entry name" value="ASN_GLN_ASE_1"/>
    <property type="match status" value="1"/>
</dbReference>
<dbReference type="CDD" id="cd08963">
    <property type="entry name" value="L-asparaginase_I"/>
    <property type="match status" value="1"/>
</dbReference>
<dbReference type="InterPro" id="IPR041725">
    <property type="entry name" value="L-asparaginase_I"/>
</dbReference>
<dbReference type="RefSeq" id="WP_092905977.1">
    <property type="nucleotide sequence ID" value="NZ_FOUZ01000002.1"/>
</dbReference>
<evidence type="ECO:0000313" key="10">
    <source>
        <dbReference type="EMBL" id="SFM71633.1"/>
    </source>
</evidence>
<dbReference type="Gene3D" id="3.40.50.40">
    <property type="match status" value="1"/>
</dbReference>
<dbReference type="OrthoDB" id="9788068at2"/>
<dbReference type="PIRSF" id="PIRSF500176">
    <property type="entry name" value="L_ASNase"/>
    <property type="match status" value="1"/>
</dbReference>
<evidence type="ECO:0000259" key="8">
    <source>
        <dbReference type="Pfam" id="PF00710"/>
    </source>
</evidence>
<evidence type="ECO:0000256" key="6">
    <source>
        <dbReference type="PROSITE-ProRule" id="PRU10099"/>
    </source>
</evidence>
<feature type="domain" description="L-asparaginase N-terminal" evidence="8">
    <location>
        <begin position="4"/>
        <end position="195"/>
    </location>
</feature>
<feature type="domain" description="Asparaginase/glutaminase C-terminal" evidence="9">
    <location>
        <begin position="215"/>
        <end position="329"/>
    </location>
</feature>
<feature type="active site" evidence="7">
    <location>
        <position position="89"/>
    </location>
</feature>
<dbReference type="PANTHER" id="PTHR11707">
    <property type="entry name" value="L-ASPARAGINASE"/>
    <property type="match status" value="1"/>
</dbReference>
<dbReference type="PANTHER" id="PTHR11707:SF28">
    <property type="entry name" value="60 KDA LYSOPHOSPHOLIPASE"/>
    <property type="match status" value="1"/>
</dbReference>
<dbReference type="NCBIfam" id="TIGR00519">
    <property type="entry name" value="asnASE_I"/>
    <property type="match status" value="1"/>
</dbReference>
<organism evidence="10 11">
    <name type="scientific">Algoriella xinjiangensis</name>
    <dbReference type="NCBI Taxonomy" id="684065"/>
    <lineage>
        <taxon>Bacteria</taxon>
        <taxon>Pseudomonadati</taxon>
        <taxon>Bacteroidota</taxon>
        <taxon>Flavobacteriia</taxon>
        <taxon>Flavobacteriales</taxon>
        <taxon>Weeksellaceae</taxon>
        <taxon>Algoriella</taxon>
    </lineage>
</organism>
<dbReference type="GO" id="GO:0009066">
    <property type="term" value="P:aspartate family amino acid metabolic process"/>
    <property type="evidence" value="ECO:0007669"/>
    <property type="project" value="UniProtKB-ARBA"/>
</dbReference>
<dbReference type="PROSITE" id="PS00917">
    <property type="entry name" value="ASN_GLN_ASE_2"/>
    <property type="match status" value="1"/>
</dbReference>
<dbReference type="SFLD" id="SFLDS00057">
    <property type="entry name" value="Glutaminase/Asparaginase"/>
    <property type="match status" value="1"/>
</dbReference>
<evidence type="ECO:0000256" key="2">
    <source>
        <dbReference type="ARBA" id="ARBA00012920"/>
    </source>
</evidence>
<reference evidence="11" key="1">
    <citation type="submission" date="2016-10" db="EMBL/GenBank/DDBJ databases">
        <authorList>
            <person name="Varghese N."/>
            <person name="Submissions S."/>
        </authorList>
    </citation>
    <scope>NUCLEOTIDE SEQUENCE [LARGE SCALE GENOMIC DNA]</scope>
    <source>
        <strain evidence="11">XJ109</strain>
    </source>
</reference>
<dbReference type="InterPro" id="IPR020827">
    <property type="entry name" value="Asparaginase/glutaminase_AS1"/>
</dbReference>
<dbReference type="GO" id="GO:0004067">
    <property type="term" value="F:asparaginase activity"/>
    <property type="evidence" value="ECO:0007669"/>
    <property type="project" value="UniProtKB-UniRule"/>
</dbReference>
<evidence type="ECO:0000256" key="3">
    <source>
        <dbReference type="ARBA" id="ARBA00022801"/>
    </source>
</evidence>
<keyword evidence="3" id="KW-0378">Hydrolase</keyword>
<dbReference type="InterPro" id="IPR036152">
    <property type="entry name" value="Asp/glu_Ase-like_sf"/>
</dbReference>
<dbReference type="FunFam" id="3.40.50.1170:FF:000001">
    <property type="entry name" value="L-asparaginase 2"/>
    <property type="match status" value="1"/>
</dbReference>
<evidence type="ECO:0000256" key="1">
    <source>
        <dbReference type="ARBA" id="ARBA00010518"/>
    </source>
</evidence>
<dbReference type="SUPFAM" id="SSF53774">
    <property type="entry name" value="Glutaminase/Asparaginase"/>
    <property type="match status" value="1"/>
</dbReference>